<dbReference type="InterPro" id="IPR029063">
    <property type="entry name" value="SAM-dependent_MTases_sf"/>
</dbReference>
<reference evidence="1" key="1">
    <citation type="submission" date="2018-05" db="EMBL/GenBank/DDBJ databases">
        <authorList>
            <person name="Lanie J.A."/>
            <person name="Ng W.-L."/>
            <person name="Kazmierczak K.M."/>
            <person name="Andrzejewski T.M."/>
            <person name="Davidsen T.M."/>
            <person name="Wayne K.J."/>
            <person name="Tettelin H."/>
            <person name="Glass J.I."/>
            <person name="Rusch D."/>
            <person name="Podicherti R."/>
            <person name="Tsui H.-C.T."/>
            <person name="Winkler M.E."/>
        </authorList>
    </citation>
    <scope>NUCLEOTIDE SEQUENCE</scope>
</reference>
<proteinExistence type="predicted"/>
<dbReference type="SUPFAM" id="SSF53335">
    <property type="entry name" value="S-adenosyl-L-methionine-dependent methyltransferases"/>
    <property type="match status" value="1"/>
</dbReference>
<gene>
    <name evidence="1" type="ORF">METZ01_LOCUS161248</name>
</gene>
<sequence length="237" mass="27473">MTIALDSILDEVTCNGKCTPTVVELGNQRLKNNKSRAKMYNKLQTTGTPGLSTTKEFFLDIGFRKYLAIDVNTEMDAVALDLNMDLEKHYGFKDKFDLVTNNGTGEHVFNQYMVFRNVHNLCQVKGFMIHILPFYRWVDHGFYNFQPNLFPCLALQNNYKLHGLWIGTSDGHQIEKLSGKLSRDKGYRNQYNLDSWERDPMIVAIMQKKENNEFSPPQQHLYNNENIASAEISNRYK</sequence>
<dbReference type="EMBL" id="UINC01028061">
    <property type="protein sequence ID" value="SVB08394.1"/>
    <property type="molecule type" value="Genomic_DNA"/>
</dbReference>
<dbReference type="Gene3D" id="3.40.50.150">
    <property type="entry name" value="Vaccinia Virus protein VP39"/>
    <property type="match status" value="1"/>
</dbReference>
<evidence type="ECO:0000313" key="1">
    <source>
        <dbReference type="EMBL" id="SVB08394.1"/>
    </source>
</evidence>
<protein>
    <recommendedName>
        <fullName evidence="2">Methyltransferase type 11 domain-containing protein</fullName>
    </recommendedName>
</protein>
<accession>A0A382B476</accession>
<evidence type="ECO:0008006" key="2">
    <source>
        <dbReference type="Google" id="ProtNLM"/>
    </source>
</evidence>
<dbReference type="AlphaFoldDB" id="A0A382B476"/>
<organism evidence="1">
    <name type="scientific">marine metagenome</name>
    <dbReference type="NCBI Taxonomy" id="408172"/>
    <lineage>
        <taxon>unclassified sequences</taxon>
        <taxon>metagenomes</taxon>
        <taxon>ecological metagenomes</taxon>
    </lineage>
</organism>
<name>A0A382B476_9ZZZZ</name>